<dbReference type="PANTHER" id="PTHR10188">
    <property type="entry name" value="L-ASPARAGINASE"/>
    <property type="match status" value="1"/>
</dbReference>
<feature type="site" description="Cleavage; by autolysis" evidence="2">
    <location>
        <begin position="184"/>
        <end position="185"/>
    </location>
</feature>
<dbReference type="EC" id="3.5.1.1" evidence="3"/>
<dbReference type="GeneID" id="4837819"/>
<organism evidence="3 4">
    <name type="scientific">Scheffersomyces stipitis (strain ATCC 58785 / CBS 6054 / NBRC 10063 / NRRL Y-11545)</name>
    <name type="common">Yeast</name>
    <name type="synonym">Pichia stipitis</name>
    <dbReference type="NCBI Taxonomy" id="322104"/>
    <lineage>
        <taxon>Eukaryota</taxon>
        <taxon>Fungi</taxon>
        <taxon>Dikarya</taxon>
        <taxon>Ascomycota</taxon>
        <taxon>Saccharomycotina</taxon>
        <taxon>Pichiomycetes</taxon>
        <taxon>Debaryomycetaceae</taxon>
        <taxon>Scheffersomyces</taxon>
    </lineage>
</organism>
<dbReference type="GO" id="GO:0004067">
    <property type="term" value="F:asparaginase activity"/>
    <property type="evidence" value="ECO:0007669"/>
    <property type="project" value="UniProtKB-EC"/>
</dbReference>
<dbReference type="InterPro" id="IPR000246">
    <property type="entry name" value="Peptidase_T2"/>
</dbReference>
<dbReference type="InterPro" id="IPR029055">
    <property type="entry name" value="Ntn_hydrolases_N"/>
</dbReference>
<dbReference type="Gene3D" id="3.60.20.30">
    <property type="entry name" value="(Glycosyl)asparaginase"/>
    <property type="match status" value="1"/>
</dbReference>
<keyword evidence="4" id="KW-1185">Reference proteome</keyword>
<evidence type="ECO:0000256" key="2">
    <source>
        <dbReference type="PIRSR" id="PIRSR600246-3"/>
    </source>
</evidence>
<dbReference type="EMBL" id="CP000497">
    <property type="protein sequence ID" value="ABN65853.2"/>
    <property type="molecule type" value="Genomic_DNA"/>
</dbReference>
<dbReference type="InParanoid" id="A3LS72"/>
<dbReference type="MEROPS" id="T02.A06"/>
<dbReference type="GO" id="GO:0051604">
    <property type="term" value="P:protein maturation"/>
    <property type="evidence" value="ECO:0007669"/>
    <property type="project" value="TreeGrafter"/>
</dbReference>
<dbReference type="GO" id="GO:0004298">
    <property type="term" value="F:threonine-type endopeptidase activity"/>
    <property type="evidence" value="ECO:0007669"/>
    <property type="project" value="TreeGrafter"/>
</dbReference>
<dbReference type="OrthoDB" id="77601at2759"/>
<feature type="active site" description="Nucleophile" evidence="1">
    <location>
        <position position="185"/>
    </location>
</feature>
<dbReference type="KEGG" id="pic:PICST_30946"/>
<dbReference type="SUPFAM" id="SSF56235">
    <property type="entry name" value="N-terminal nucleophile aminohydrolases (Ntn hydrolases)"/>
    <property type="match status" value="1"/>
</dbReference>
<dbReference type="GO" id="GO:0005737">
    <property type="term" value="C:cytoplasm"/>
    <property type="evidence" value="ECO:0007669"/>
    <property type="project" value="TreeGrafter"/>
</dbReference>
<dbReference type="OMA" id="WEIANNI"/>
<reference evidence="3 4" key="1">
    <citation type="journal article" date="2007" name="Nat. Biotechnol.">
        <title>Genome sequence of the lignocellulose-bioconverting and xylose-fermenting yeast Pichia stipitis.</title>
        <authorList>
            <person name="Jeffries T.W."/>
            <person name="Grigoriev I.V."/>
            <person name="Grimwood J."/>
            <person name="Laplaza J.M."/>
            <person name="Aerts A."/>
            <person name="Salamov A."/>
            <person name="Schmutz J."/>
            <person name="Lindquist E."/>
            <person name="Dehal P."/>
            <person name="Shapiro H."/>
            <person name="Jin Y.S."/>
            <person name="Passoth V."/>
            <person name="Richardson P.M."/>
        </authorList>
    </citation>
    <scope>NUCLEOTIDE SEQUENCE [LARGE SCALE GENOMIC DNA]</scope>
    <source>
        <strain evidence="4">ATCC 58785 / CBS 6054 / NBRC 10063 / NRRL Y-11545</strain>
    </source>
</reference>
<proteinExistence type="predicted"/>
<dbReference type="PANTHER" id="PTHR10188:SF8">
    <property type="entry name" value="THREONINE ASPARTASE 1"/>
    <property type="match status" value="1"/>
</dbReference>
<name>A3LS72_PICST</name>
<evidence type="ECO:0000256" key="1">
    <source>
        <dbReference type="PIRSR" id="PIRSR600246-1"/>
    </source>
</evidence>
<dbReference type="RefSeq" id="XP_001383882.2">
    <property type="nucleotide sequence ID" value="XM_001383845.1"/>
</dbReference>
<gene>
    <name evidence="3" type="primary">ASG1</name>
    <name evidence="3" type="ORF">PICST_30946</name>
</gene>
<dbReference type="eggNOG" id="KOG1592">
    <property type="taxonomic scope" value="Eukaryota"/>
</dbReference>
<dbReference type="AlphaFoldDB" id="A3LS72"/>
<evidence type="ECO:0000313" key="4">
    <source>
        <dbReference type="Proteomes" id="UP000002258"/>
    </source>
</evidence>
<evidence type="ECO:0000313" key="3">
    <source>
        <dbReference type="EMBL" id="ABN65853.2"/>
    </source>
</evidence>
<keyword evidence="3" id="KW-0378">Hydrolase</keyword>
<dbReference type="Proteomes" id="UP000002258">
    <property type="component" value="Chromosome 3"/>
</dbReference>
<dbReference type="Pfam" id="PF01112">
    <property type="entry name" value="Asparaginase_2"/>
    <property type="match status" value="1"/>
</dbReference>
<protein>
    <submittedName>
        <fullName evidence="3">Asparaginase</fullName>
        <ecNumber evidence="3">3.5.1.1</ecNumber>
    </submittedName>
</protein>
<dbReference type="HOGENOM" id="CLU_021603_5_1_1"/>
<accession>A3LS72</accession>
<sequence length="330" mass="36259">MSDVIRIVHIGAGNHSVTNKSHHRHLIKQALLCDGFLESSRLLEISKWTNTGFGSSLTLEGKVECDASFIHYKSGKIRSRSIVGISVENPIAETWKLYDNLEETYSRTSSGLSCPTSLHYESAEKSIDFVDREINKHKPLEIVHLGKSTRNLVSNRARRTWELYRANIFASGISVQDSVDAISDTIGIVEIAPEDGITKISSSSGGNFFKLPGRIGCAGVVGAAIDLKNSDSYEVCCMCSGNGEDVITLLLANYVSTQILTKLETLKESKEEEELDDELDYGALLVDIIKKHTRKYELNSCKEQPEPYLGAIKVSTSGSLIRVTGSPILC</sequence>
<dbReference type="STRING" id="322104.A3LS72"/>